<dbReference type="AlphaFoldDB" id="E5A9E0"/>
<name>E5A9E0_LEPMJ</name>
<dbReference type="VEuPathDB" id="FungiDB:LEMA_P014110.1"/>
<dbReference type="OrthoDB" id="2316594at2759"/>
<dbReference type="Gene3D" id="3.40.50.300">
    <property type="entry name" value="P-loop containing nucleotide triphosphate hydrolases"/>
    <property type="match status" value="1"/>
</dbReference>
<dbReference type="SUPFAM" id="SSF52540">
    <property type="entry name" value="P-loop containing nucleoside triphosphate hydrolases"/>
    <property type="match status" value="1"/>
</dbReference>
<dbReference type="OMA" id="QHISAMG"/>
<sequence>MHGTILNYRRFPRGFSESTPQPENYLRSTTTLHYHNNHWRLALQRQMTLKAKTQGQKATGMEKPKIPDDKLAKHVHELYPKRAFVGSKFVGWTAFADILIGMEVNPNENRQRKIRCKVEQLRKPGHKFSLREPADVEKTMTAELNRTKETICRNQKAAVQAKEGPKKTNDAGQSISSILLGHRLSEMKKQAAQGGNWRSNKSAVSPTMPQSGSANSQGASNTDVESRTSSALQDYVTSGSDSESDSDDESGTVSIQESDDEEPDFSLMDELMPSSNQTSDSDSKLQGPRRDIGHGPLLSQSIVVEHARDLIPQYAFLGCLQDETFAESAAVKVFHNTNVPFSTFVCGVQGSGKSHTTAALLENALIPSKHLGRLRAPASALVFSYSDWADGGVGFEISEATYLAEALPAYPGAHVKRVTVLVSPSNPGIKNCYMGANIRVIPFKLDAKALNISTLLTLMAVNETSNTPLYMARVEAILRSIATNSQDGSMDYKLFKTLLAREKFDPTQRTMLDMRLNLLESFLDLTGQVPDLEYLPGEMTIMDFSDPFVTPNTACILFKLGLDRFVNSSQSTAKVVVLDEAHKYMLDSPGAELLSNRLKTAIRLQRHWGGRVIISTQEPTISTDLIALCSLTVIHRFTSPTWYAALRQHISAMGGDDRAIMRRIEELETGGALVFSPSAVLGKDDEGAPVKATGRLMGLRIRKRITKDGGESIMAV</sequence>
<feature type="region of interest" description="Disordered" evidence="1">
    <location>
        <begin position="187"/>
        <end position="292"/>
    </location>
</feature>
<evidence type="ECO:0000256" key="1">
    <source>
        <dbReference type="SAM" id="MobiDB-lite"/>
    </source>
</evidence>
<dbReference type="eggNOG" id="ENOG502QQSW">
    <property type="taxonomic scope" value="Eukaryota"/>
</dbReference>
<dbReference type="STRING" id="985895.E5A9E0"/>
<evidence type="ECO:0000313" key="2">
    <source>
        <dbReference type="EMBL" id="CBY00281.1"/>
    </source>
</evidence>
<evidence type="ECO:0000313" key="3">
    <source>
        <dbReference type="Proteomes" id="UP000002668"/>
    </source>
</evidence>
<dbReference type="InParanoid" id="E5A9E0"/>
<feature type="compositionally biased region" description="Polar residues" evidence="1">
    <location>
        <begin position="196"/>
        <end position="232"/>
    </location>
</feature>
<keyword evidence="3" id="KW-1185">Reference proteome</keyword>
<accession>E5A9E0</accession>
<dbReference type="InterPro" id="IPR027417">
    <property type="entry name" value="P-loop_NTPase"/>
</dbReference>
<proteinExistence type="predicted"/>
<gene>
    <name evidence="2" type="ORF">LEMA_P014110.1</name>
</gene>
<dbReference type="Proteomes" id="UP000002668">
    <property type="component" value="Genome"/>
</dbReference>
<organism evidence="3">
    <name type="scientific">Leptosphaeria maculans (strain JN3 / isolate v23.1.3 / race Av1-4-5-6-7-8)</name>
    <name type="common">Blackleg fungus</name>
    <name type="synonym">Phoma lingam</name>
    <dbReference type="NCBI Taxonomy" id="985895"/>
    <lineage>
        <taxon>Eukaryota</taxon>
        <taxon>Fungi</taxon>
        <taxon>Dikarya</taxon>
        <taxon>Ascomycota</taxon>
        <taxon>Pezizomycotina</taxon>
        <taxon>Dothideomycetes</taxon>
        <taxon>Pleosporomycetidae</taxon>
        <taxon>Pleosporales</taxon>
        <taxon>Pleosporineae</taxon>
        <taxon>Leptosphaeriaceae</taxon>
        <taxon>Plenodomus</taxon>
        <taxon>Plenodomus lingam/Leptosphaeria maculans species complex</taxon>
    </lineage>
</organism>
<feature type="region of interest" description="Disordered" evidence="1">
    <location>
        <begin position="154"/>
        <end position="173"/>
    </location>
</feature>
<reference evidence="3" key="1">
    <citation type="journal article" date="2011" name="Nat. Commun.">
        <title>Effector diversification within compartments of the Leptosphaeria maculans genome affected by Repeat-Induced Point mutations.</title>
        <authorList>
            <person name="Rouxel T."/>
            <person name="Grandaubert J."/>
            <person name="Hane J.K."/>
            <person name="Hoede C."/>
            <person name="van de Wouw A.P."/>
            <person name="Couloux A."/>
            <person name="Dominguez V."/>
            <person name="Anthouard V."/>
            <person name="Bally P."/>
            <person name="Bourras S."/>
            <person name="Cozijnsen A.J."/>
            <person name="Ciuffetti L.M."/>
            <person name="Degrave A."/>
            <person name="Dilmaghani A."/>
            <person name="Duret L."/>
            <person name="Fudal I."/>
            <person name="Goodwin S.B."/>
            <person name="Gout L."/>
            <person name="Glaser N."/>
            <person name="Linglin J."/>
            <person name="Kema G.H.J."/>
            <person name="Lapalu N."/>
            <person name="Lawrence C.B."/>
            <person name="May K."/>
            <person name="Meyer M."/>
            <person name="Ollivier B."/>
            <person name="Poulain J."/>
            <person name="Schoch C.L."/>
            <person name="Simon A."/>
            <person name="Spatafora J.W."/>
            <person name="Stachowiak A."/>
            <person name="Turgeon B.G."/>
            <person name="Tyler B.M."/>
            <person name="Vincent D."/>
            <person name="Weissenbach J."/>
            <person name="Amselem J."/>
            <person name="Quesneville H."/>
            <person name="Oliver R.P."/>
            <person name="Wincker P."/>
            <person name="Balesdent M.-H."/>
            <person name="Howlett B.J."/>
        </authorList>
    </citation>
    <scope>NUCLEOTIDE SEQUENCE [LARGE SCALE GENOMIC DNA]</scope>
    <source>
        <strain evidence="3">JN3 / isolate v23.1.3 / race Av1-4-5-6-7-8</strain>
    </source>
</reference>
<dbReference type="EMBL" id="FP929138">
    <property type="protein sequence ID" value="CBY00281.1"/>
    <property type="molecule type" value="Genomic_DNA"/>
</dbReference>
<protein>
    <submittedName>
        <fullName evidence="2">Predicted protein</fullName>
    </submittedName>
</protein>
<dbReference type="HOGENOM" id="CLU_015256_4_0_1"/>